<evidence type="ECO:0000259" key="3">
    <source>
        <dbReference type="Pfam" id="PF16555"/>
    </source>
</evidence>
<dbReference type="STRING" id="185761.SAMN05660282_00065"/>
<dbReference type="Proteomes" id="UP000199065">
    <property type="component" value="Unassembled WGS sequence"/>
</dbReference>
<dbReference type="Gene3D" id="2.60.40.10">
    <property type="entry name" value="Immunoglobulins"/>
    <property type="match status" value="2"/>
</dbReference>
<dbReference type="AlphaFoldDB" id="A0A1I2PKV7"/>
<evidence type="ECO:0000256" key="1">
    <source>
        <dbReference type="SAM" id="Phobius"/>
    </source>
</evidence>
<evidence type="ECO:0000313" key="6">
    <source>
        <dbReference type="Proteomes" id="UP000199065"/>
    </source>
</evidence>
<dbReference type="InterPro" id="IPR026466">
    <property type="entry name" value="Fim_isopep_form_D2_dom"/>
</dbReference>
<gene>
    <name evidence="5" type="ORF">SAMN05660282_00065</name>
</gene>
<feature type="signal peptide" evidence="2">
    <location>
        <begin position="1"/>
        <end position="29"/>
    </location>
</feature>
<name>A0A1I2PKV7_9CORY</name>
<keyword evidence="6" id="KW-1185">Reference proteome</keyword>
<evidence type="ECO:0000256" key="2">
    <source>
        <dbReference type="SAM" id="SignalP"/>
    </source>
</evidence>
<dbReference type="NCBIfam" id="NF033902">
    <property type="entry name" value="iso_D2_wall_anc"/>
    <property type="match status" value="1"/>
</dbReference>
<sequence>MTTRFTRSTLALSGIFALSLTMAAPTVFAQEEASTTAEAAQAHLINPAATGSIVVHKYLYDNPTTAGTGNPDDAVPADATPLGNVPFTIKKVTLTNPLNTPDGFAEAAKLTADTAPVDDDSKVTMKTGPDGVATFSDLAVGVYLVSEDAVDSSTVTGLEEGKQITPAAPFLVFVPMTNPKDRSSWNYDVNVFPKNSQTGATKEVEDAGANAGDEVTWTIKGDIPVPGADKTLSKYVVNDNLDASKVEKPTVVVEGLNISPALTENTDYTVTITEGEEYQVSVEFTEVGLKKLAAAKNTEITGNNVPAPQVQVKITAKVLPLGEDGMPLLENKATVVSNNGSTEHDTTTNTDTVKSYFGKVKVNKVDEANKPLSGAKFQVFQCTGAAEDPTLEGESLTVNGVSEWTTDDQGTFTIDALHVTDFADNEELVDRSHYCLVETEAPMGYELLTKPVQFELTRADLGYGEGEATPVNLKTLANITNVESTSPNLPLTGGPGIIALVLAGLALIGGGAWYGLRSSHKA</sequence>
<keyword evidence="1" id="KW-1133">Transmembrane helix</keyword>
<dbReference type="InterPro" id="IPR032364">
    <property type="entry name" value="GramPos_pilinD1_N"/>
</dbReference>
<feature type="chain" id="PRO_5011475688" evidence="2">
    <location>
        <begin position="30"/>
        <end position="522"/>
    </location>
</feature>
<dbReference type="InterPro" id="IPR013783">
    <property type="entry name" value="Ig-like_fold"/>
</dbReference>
<dbReference type="Gene3D" id="2.60.40.740">
    <property type="match status" value="1"/>
</dbReference>
<dbReference type="GO" id="GO:0005975">
    <property type="term" value="P:carbohydrate metabolic process"/>
    <property type="evidence" value="ECO:0007669"/>
    <property type="project" value="UniProtKB-ARBA"/>
</dbReference>
<protein>
    <submittedName>
        <fullName evidence="5">Fimbrial isopeptide formation D2 domain-containing protein</fullName>
    </submittedName>
</protein>
<dbReference type="InterPro" id="IPR048052">
    <property type="entry name" value="FM1-like"/>
</dbReference>
<proteinExistence type="predicted"/>
<evidence type="ECO:0000313" key="5">
    <source>
        <dbReference type="EMBL" id="SFG15759.1"/>
    </source>
</evidence>
<feature type="domain" description="Gram-positive pilin subunit D1 N-terminal" evidence="3">
    <location>
        <begin position="50"/>
        <end position="196"/>
    </location>
</feature>
<feature type="domain" description="SpaA-like prealbumin fold" evidence="4">
    <location>
        <begin position="358"/>
        <end position="458"/>
    </location>
</feature>
<dbReference type="InterPro" id="IPR041033">
    <property type="entry name" value="SpaA_PFL_dom_1"/>
</dbReference>
<reference evidence="5 6" key="1">
    <citation type="submission" date="2016-10" db="EMBL/GenBank/DDBJ databases">
        <authorList>
            <person name="de Groot N.N."/>
        </authorList>
    </citation>
    <scope>NUCLEOTIDE SEQUENCE [LARGE SCALE GENOMIC DNA]</scope>
    <source>
        <strain>J11</strain>
        <strain evidence="6">PG 39</strain>
    </source>
</reference>
<organism evidence="5 6">
    <name type="scientific">Corynebacterium spheniscorum</name>
    <dbReference type="NCBI Taxonomy" id="185761"/>
    <lineage>
        <taxon>Bacteria</taxon>
        <taxon>Bacillati</taxon>
        <taxon>Actinomycetota</taxon>
        <taxon>Actinomycetes</taxon>
        <taxon>Mycobacteriales</taxon>
        <taxon>Corynebacteriaceae</taxon>
        <taxon>Corynebacterium</taxon>
    </lineage>
</organism>
<keyword evidence="2" id="KW-0732">Signal</keyword>
<keyword evidence="1" id="KW-0472">Membrane</keyword>
<dbReference type="Pfam" id="PF16555">
    <property type="entry name" value="GramPos_pilinD1"/>
    <property type="match status" value="1"/>
</dbReference>
<dbReference type="OrthoDB" id="3199332at2"/>
<feature type="transmembrane region" description="Helical" evidence="1">
    <location>
        <begin position="496"/>
        <end position="516"/>
    </location>
</feature>
<dbReference type="Pfam" id="PF17802">
    <property type="entry name" value="SpaA"/>
    <property type="match status" value="1"/>
</dbReference>
<accession>A0A1I2PKV7</accession>
<dbReference type="EMBL" id="FOPJ01000001">
    <property type="protein sequence ID" value="SFG15759.1"/>
    <property type="molecule type" value="Genomic_DNA"/>
</dbReference>
<dbReference type="RefSeq" id="WP_092283274.1">
    <property type="nucleotide sequence ID" value="NZ_FOPJ01000001.1"/>
</dbReference>
<dbReference type="NCBIfam" id="TIGR04226">
    <property type="entry name" value="RrgB_K2N_iso_D2"/>
    <property type="match status" value="1"/>
</dbReference>
<keyword evidence="1" id="KW-0812">Transmembrane</keyword>
<evidence type="ECO:0000259" key="4">
    <source>
        <dbReference type="Pfam" id="PF17802"/>
    </source>
</evidence>